<keyword evidence="9" id="KW-0560">Oxidoreductase</keyword>
<dbReference type="PROSITE" id="PS51183">
    <property type="entry name" value="JMJN"/>
    <property type="match status" value="1"/>
</dbReference>
<keyword evidence="20" id="KW-1185">Reference proteome</keyword>
<dbReference type="PANTHER" id="PTHR10694:SF33">
    <property type="entry name" value="LYSINE-SPECIFIC DEMETHYLASE 5"/>
    <property type="match status" value="1"/>
</dbReference>
<dbReference type="InterPro" id="IPR019787">
    <property type="entry name" value="Znf_PHD-finger"/>
</dbReference>
<evidence type="ECO:0000256" key="2">
    <source>
        <dbReference type="ARBA" id="ARBA00004123"/>
    </source>
</evidence>
<feature type="compositionally biased region" description="Pro residues" evidence="14">
    <location>
        <begin position="1174"/>
        <end position="1185"/>
    </location>
</feature>
<keyword evidence="10" id="KW-0408">Iron</keyword>
<evidence type="ECO:0000259" key="17">
    <source>
        <dbReference type="PROSITE" id="PS51183"/>
    </source>
</evidence>
<evidence type="ECO:0000256" key="6">
    <source>
        <dbReference type="ARBA" id="ARBA00022737"/>
    </source>
</evidence>
<dbReference type="InterPro" id="IPR013637">
    <property type="entry name" value="Lys_sp_deMease-like_dom"/>
</dbReference>
<sequence length="1359" mass="154571">MRRTTKSTSKAAHKSRAAAPFDLSTVKTKSQEPAAASAGRKSNRLFGIEEAPTFYPTRDEFKDPLRYIEKISPEGEKYGIIKIVPPNDYNPDFSLKTESFCFKTRIQKLNSMEGETRTKGNYLEQIKKYHKLTGKSISKLPQLDKRPIDLYKLKNEVAARGGLQEVTRLKKWAEIGRELGYARKQCTSMSNALKTAYQKVVLPYEIWYGKHKNDIDQFTPKEDNGSPSSSTDSTENDNCEICHKNENEDSLLLCDGCNRGFHTYCLNPPLSSVPKTDWFCLQCLTAVGKDYGFEDGNEYSLSDFHTVCDNFKTNWFKKTHPNGSSTVTEAECESEFWRLVNNPYETCQVEYGADLHSTQHGSGFAIADDLQQSTGDLWNLNVIPVVPQSLFTYIKSDISGMMVPWLYVGMCFSAFCWHNEDHYTYSINYMHWGETKTWYGVPGSDTAKFEDAMRKAVPELFEQQPDLLFQLVTMLSPERLKKENVNVYAVDQRPGQFVITYPKAYHSGFNHGFNFCEAVNFAPSEWIDYGLECVKSYKKYRRQPCFSHDNLLVTAARNLNSMENIDWLKRGLVEMQSREMTERQHIRARKLEERVVAEADVREELQCVFCNCYSYLSYIGCSCTRKVACLEHVDELCTCDISSRVMHLQFTDSQLEELVQRMTHSGPTPDHWVEKLNTVLNSRTGLNMKKLRDLIRDAHKDNVPQEPIDSLKEFITLLDQWVADAERLLGPKPDNTKQPETRYERCQDLIHRAEEIGFSLPLLPNVESYAAKLKDVDNQITDELFASNDVERQKNILDRGVRLRSDSNRFRELKKFMEYHIWEQGVQEAYAAPFNARNYKKWIKEGEEMGLTVESDAAFKHLVDKDTYARQAVQYVENVIKGREKIDPNNEQAIFKIGHNPADPTISVELDPVLMNRLRNSMARAKNTLSDLDMLLNTQCTRASIAERPSVAEGHRLTTSTRELCYASELAARLFGELARNSAWNEQLRSTLMNGRQKGLEVVLKEMLANIQRITASEGKPKIYCICRSKENGHMIACEICHEWYHVPCLRVARSIARSRTAYHCPACQPTIEALQKIPHQSKQPTLKEIADLVASANQLSFRPKDYEVIAQIHDTMLEYQRKVQAFCRSKEQLDYTDVDRIKSYLRTLMGLEVLLPDEADFLRAKIKVLAPVAEPPNTPSPPPRTINSSPPNGAASFAVNHVSSMNHDKATTSSPTLSGSLNVSPSVMHHAQLEKPPLKRKLITTVGTLPVEPSRKAIRLEPPREPIVPEPARKAIKLTLKPPKLVARPPLPVTAFPVTSSRKRKQEDSNVGNSDKRINYTTSNDVKTADKPIIADIITSVNPTTRPSNGAANNDSTF</sequence>
<dbReference type="InterPro" id="IPR036431">
    <property type="entry name" value="ARID_dom_sf"/>
</dbReference>
<accession>A0A168NTQ8</accession>
<feature type="domain" description="JmjC" evidence="18">
    <location>
        <begin position="372"/>
        <end position="538"/>
    </location>
</feature>
<dbReference type="InterPro" id="IPR003349">
    <property type="entry name" value="JmjN"/>
</dbReference>
<dbReference type="InterPro" id="IPR011011">
    <property type="entry name" value="Znf_FYVE_PHD"/>
</dbReference>
<dbReference type="OrthoDB" id="1678912at2759"/>
<dbReference type="FunFam" id="1.10.150.60:FF:000016">
    <property type="entry name" value="Putative Lysine-specific demethylase 5B"/>
    <property type="match status" value="1"/>
</dbReference>
<evidence type="ECO:0000256" key="9">
    <source>
        <dbReference type="ARBA" id="ARBA00023002"/>
    </source>
</evidence>
<dbReference type="PROSITE" id="PS01359">
    <property type="entry name" value="ZF_PHD_1"/>
    <property type="match status" value="2"/>
</dbReference>
<feature type="domain" description="PHD-type" evidence="15">
    <location>
        <begin position="1022"/>
        <end position="1071"/>
    </location>
</feature>
<evidence type="ECO:0000256" key="8">
    <source>
        <dbReference type="ARBA" id="ARBA00022833"/>
    </source>
</evidence>
<proteinExistence type="inferred from homology"/>
<dbReference type="InterPro" id="IPR003347">
    <property type="entry name" value="JmjC_dom"/>
</dbReference>
<keyword evidence="8" id="KW-0862">Zinc</keyword>
<feature type="domain" description="ARID" evidence="16">
    <location>
        <begin position="116"/>
        <end position="209"/>
    </location>
</feature>
<comment type="cofactor">
    <cofactor evidence="1">
        <name>Fe(2+)</name>
        <dbReference type="ChEBI" id="CHEBI:29033"/>
    </cofactor>
</comment>
<evidence type="ECO:0000313" key="20">
    <source>
        <dbReference type="Proteomes" id="UP000077051"/>
    </source>
</evidence>
<dbReference type="GO" id="GO:0034647">
    <property type="term" value="F:histone H3K4me/H3K4me2/H3K4me3 demethylase activity"/>
    <property type="evidence" value="ECO:0007669"/>
    <property type="project" value="UniProtKB-EC"/>
</dbReference>
<keyword evidence="5" id="KW-0479">Metal-binding</keyword>
<evidence type="ECO:0000256" key="3">
    <source>
        <dbReference type="ARBA" id="ARBA00006801"/>
    </source>
</evidence>
<dbReference type="GO" id="GO:0000785">
    <property type="term" value="C:chromatin"/>
    <property type="evidence" value="ECO:0007669"/>
    <property type="project" value="TreeGrafter"/>
</dbReference>
<dbReference type="CDD" id="cd16100">
    <property type="entry name" value="ARID"/>
    <property type="match status" value="1"/>
</dbReference>
<dbReference type="InterPro" id="IPR004198">
    <property type="entry name" value="Znf_C5HC2"/>
</dbReference>
<evidence type="ECO:0000256" key="14">
    <source>
        <dbReference type="SAM" id="MobiDB-lite"/>
    </source>
</evidence>
<dbReference type="SMART" id="SM00249">
    <property type="entry name" value="PHD"/>
    <property type="match status" value="2"/>
</dbReference>
<feature type="compositionally biased region" description="Polar residues" evidence="14">
    <location>
        <begin position="1310"/>
        <end position="1324"/>
    </location>
</feature>
<keyword evidence="6" id="KW-0677">Repeat</keyword>
<evidence type="ECO:0000256" key="1">
    <source>
        <dbReference type="ARBA" id="ARBA00001954"/>
    </source>
</evidence>
<dbReference type="Pfam" id="PF02928">
    <property type="entry name" value="zf-C5HC2"/>
    <property type="match status" value="1"/>
</dbReference>
<gene>
    <name evidence="19" type="ORF">MUCCIDRAFT_107310</name>
</gene>
<dbReference type="VEuPathDB" id="FungiDB:MUCCIDRAFT_107310"/>
<dbReference type="SUPFAM" id="SSF57903">
    <property type="entry name" value="FYVE/PHD zinc finger"/>
    <property type="match status" value="2"/>
</dbReference>
<keyword evidence="11" id="KW-0539">Nucleus</keyword>
<dbReference type="Pfam" id="PF08429">
    <property type="entry name" value="PLU-1"/>
    <property type="match status" value="1"/>
</dbReference>
<evidence type="ECO:0000259" key="18">
    <source>
        <dbReference type="PROSITE" id="PS51184"/>
    </source>
</evidence>
<evidence type="ECO:0000256" key="10">
    <source>
        <dbReference type="ARBA" id="ARBA00023004"/>
    </source>
</evidence>
<comment type="subcellular location">
    <subcellularLocation>
        <location evidence="2">Nucleus</location>
    </subcellularLocation>
</comment>
<dbReference type="InterPro" id="IPR001965">
    <property type="entry name" value="Znf_PHD"/>
</dbReference>
<feature type="domain" description="JmjN" evidence="17">
    <location>
        <begin position="51"/>
        <end position="92"/>
    </location>
</feature>
<dbReference type="PROSITE" id="PS51011">
    <property type="entry name" value="ARID"/>
    <property type="match status" value="1"/>
</dbReference>
<evidence type="ECO:0000259" key="16">
    <source>
        <dbReference type="PROSITE" id="PS51011"/>
    </source>
</evidence>
<dbReference type="SMART" id="SM00545">
    <property type="entry name" value="JmjN"/>
    <property type="match status" value="1"/>
</dbReference>
<evidence type="ECO:0000313" key="19">
    <source>
        <dbReference type="EMBL" id="OAD06724.1"/>
    </source>
</evidence>
<dbReference type="EC" id="1.14.11.67" evidence="4"/>
<comment type="similarity">
    <text evidence="3">Belongs to the JARID1 histone demethylase family.</text>
</comment>
<dbReference type="InterPro" id="IPR001606">
    <property type="entry name" value="ARID_dom"/>
</dbReference>
<dbReference type="Gene3D" id="3.30.40.10">
    <property type="entry name" value="Zinc/RING finger domain, C3HC4 (zinc finger)"/>
    <property type="match status" value="2"/>
</dbReference>
<evidence type="ECO:0000259" key="15">
    <source>
        <dbReference type="PROSITE" id="PS50016"/>
    </source>
</evidence>
<dbReference type="SMART" id="SM00501">
    <property type="entry name" value="BRIGHT"/>
    <property type="match status" value="1"/>
</dbReference>
<comment type="catalytic activity">
    <reaction evidence="12">
        <text>N(6),N(6),N(6)-trimethyl-L-lysyl(4)-[histone H3] + 3 2-oxoglutarate + 3 O2 = L-lysyl(4)-[histone H3] + 3 formaldehyde + 3 succinate + 3 CO2</text>
        <dbReference type="Rhea" id="RHEA:60208"/>
        <dbReference type="Rhea" id="RHEA-COMP:15537"/>
        <dbReference type="Rhea" id="RHEA-COMP:15547"/>
        <dbReference type="ChEBI" id="CHEBI:15379"/>
        <dbReference type="ChEBI" id="CHEBI:16526"/>
        <dbReference type="ChEBI" id="CHEBI:16810"/>
        <dbReference type="ChEBI" id="CHEBI:16842"/>
        <dbReference type="ChEBI" id="CHEBI:29969"/>
        <dbReference type="ChEBI" id="CHEBI:30031"/>
        <dbReference type="ChEBI" id="CHEBI:61961"/>
        <dbReference type="EC" id="1.14.11.67"/>
    </reaction>
</comment>
<dbReference type="SUPFAM" id="SSF46774">
    <property type="entry name" value="ARID-like"/>
    <property type="match status" value="1"/>
</dbReference>
<protein>
    <recommendedName>
        <fullName evidence="4">[histone H3]-trimethyl-L-lysine(4) demethylase</fullName>
        <ecNumber evidence="4">1.14.11.67</ecNumber>
    </recommendedName>
</protein>
<dbReference type="SUPFAM" id="SSF51197">
    <property type="entry name" value="Clavaminate synthase-like"/>
    <property type="match status" value="1"/>
</dbReference>
<dbReference type="Proteomes" id="UP000077051">
    <property type="component" value="Unassembled WGS sequence"/>
</dbReference>
<dbReference type="PANTHER" id="PTHR10694">
    <property type="entry name" value="LYSINE-SPECIFIC DEMETHYLASE"/>
    <property type="match status" value="1"/>
</dbReference>
<dbReference type="PROSITE" id="PS51184">
    <property type="entry name" value="JMJC"/>
    <property type="match status" value="1"/>
</dbReference>
<dbReference type="Pfam" id="PF02375">
    <property type="entry name" value="JmjN"/>
    <property type="match status" value="1"/>
</dbReference>
<dbReference type="InterPro" id="IPR013083">
    <property type="entry name" value="Znf_RING/FYVE/PHD"/>
</dbReference>
<dbReference type="GO" id="GO:0005634">
    <property type="term" value="C:nucleus"/>
    <property type="evidence" value="ECO:0007669"/>
    <property type="project" value="UniProtKB-SubCell"/>
</dbReference>
<dbReference type="Gene3D" id="2.60.120.650">
    <property type="entry name" value="Cupin"/>
    <property type="match status" value="1"/>
</dbReference>
<feature type="compositionally biased region" description="Basic residues" evidence="14">
    <location>
        <begin position="1"/>
        <end position="16"/>
    </location>
</feature>
<dbReference type="Pfam" id="PF21323">
    <property type="entry name" value="KDM5_C-hel"/>
    <property type="match status" value="1"/>
</dbReference>
<dbReference type="SMART" id="SM01014">
    <property type="entry name" value="ARID"/>
    <property type="match status" value="1"/>
</dbReference>
<reference evidence="19 20" key="1">
    <citation type="submission" date="2015-06" db="EMBL/GenBank/DDBJ databases">
        <title>Expansion of signal transduction pathways in fungi by whole-genome duplication.</title>
        <authorList>
            <consortium name="DOE Joint Genome Institute"/>
            <person name="Corrochano L.M."/>
            <person name="Kuo A."/>
            <person name="Marcet-Houben M."/>
            <person name="Polaino S."/>
            <person name="Salamov A."/>
            <person name="Villalobos J.M."/>
            <person name="Alvarez M.I."/>
            <person name="Avalos J."/>
            <person name="Benito E.P."/>
            <person name="Benoit I."/>
            <person name="Burger G."/>
            <person name="Camino L.P."/>
            <person name="Canovas D."/>
            <person name="Cerda-Olmedo E."/>
            <person name="Cheng J.-F."/>
            <person name="Dominguez A."/>
            <person name="Elias M."/>
            <person name="Eslava A.P."/>
            <person name="Glaser F."/>
            <person name="Grimwood J."/>
            <person name="Gutierrez G."/>
            <person name="Heitman J."/>
            <person name="Henrissat B."/>
            <person name="Iturriaga E.A."/>
            <person name="Lang B.F."/>
            <person name="Lavin J.L."/>
            <person name="Lee S."/>
            <person name="Li W."/>
            <person name="Lindquist E."/>
            <person name="Lopez-Garcia S."/>
            <person name="Luque E.M."/>
            <person name="Marcos A.T."/>
            <person name="Martin J."/>
            <person name="Mccluskey K."/>
            <person name="Medina H.R."/>
            <person name="Miralles-Duran A."/>
            <person name="Miyazaki A."/>
            <person name="Munoz-Torres E."/>
            <person name="Oguiza J.A."/>
            <person name="Ohm R."/>
            <person name="Olmedo M."/>
            <person name="Orejas M."/>
            <person name="Ortiz-Castellanos L."/>
            <person name="Pisabarro A.G."/>
            <person name="Rodriguez-Romero J."/>
            <person name="Ruiz-Herrera J."/>
            <person name="Ruiz-Vazquez R."/>
            <person name="Sanz C."/>
            <person name="Schackwitz W."/>
            <person name="Schmutz J."/>
            <person name="Shahriari M."/>
            <person name="Shelest E."/>
            <person name="Silva-Franco F."/>
            <person name="Soanes D."/>
            <person name="Syed K."/>
            <person name="Tagua V.G."/>
            <person name="Talbot N.J."/>
            <person name="Thon M."/>
            <person name="De Vries R.P."/>
            <person name="Wiebenga A."/>
            <person name="Yadav J.S."/>
            <person name="Braun E.L."/>
            <person name="Baker S."/>
            <person name="Garre V."/>
            <person name="Horwitz B."/>
            <person name="Torres-Martinez S."/>
            <person name="Idnurm A."/>
            <person name="Herrera-Estrella A."/>
            <person name="Gabaldon T."/>
            <person name="Grigoriev I.V."/>
        </authorList>
    </citation>
    <scope>NUCLEOTIDE SEQUENCE [LARGE SCALE GENOMIC DNA]</scope>
    <source>
        <strain evidence="19 20">CBS 277.49</strain>
    </source>
</reference>
<keyword evidence="7 13" id="KW-0863">Zinc-finger</keyword>
<dbReference type="EMBL" id="AMYB01000002">
    <property type="protein sequence ID" value="OAD06724.1"/>
    <property type="molecule type" value="Genomic_DNA"/>
</dbReference>
<evidence type="ECO:0000256" key="7">
    <source>
        <dbReference type="ARBA" id="ARBA00022771"/>
    </source>
</evidence>
<feature type="region of interest" description="Disordered" evidence="14">
    <location>
        <begin position="218"/>
        <end position="237"/>
    </location>
</feature>
<name>A0A168NTQ8_MUCCL</name>
<dbReference type="GO" id="GO:0006355">
    <property type="term" value="P:regulation of DNA-templated transcription"/>
    <property type="evidence" value="ECO:0007669"/>
    <property type="project" value="TreeGrafter"/>
</dbReference>
<dbReference type="GO" id="GO:0008270">
    <property type="term" value="F:zinc ion binding"/>
    <property type="evidence" value="ECO:0007669"/>
    <property type="project" value="UniProtKB-KW"/>
</dbReference>
<feature type="region of interest" description="Disordered" evidence="14">
    <location>
        <begin position="1295"/>
        <end position="1324"/>
    </location>
</feature>
<evidence type="ECO:0000256" key="12">
    <source>
        <dbReference type="ARBA" id="ARBA00048734"/>
    </source>
</evidence>
<dbReference type="SMART" id="SM00558">
    <property type="entry name" value="JmjC"/>
    <property type="match status" value="1"/>
</dbReference>
<comment type="caution">
    <text evidence="19">The sequence shown here is derived from an EMBL/GenBank/DDBJ whole genome shotgun (WGS) entry which is preliminary data.</text>
</comment>
<dbReference type="Pfam" id="PF00628">
    <property type="entry name" value="PHD"/>
    <property type="match status" value="2"/>
</dbReference>
<feature type="region of interest" description="Disordered" evidence="14">
    <location>
        <begin position="1"/>
        <end position="41"/>
    </location>
</feature>
<dbReference type="CDD" id="cd15545">
    <property type="entry name" value="PHD_BAZ2A_like"/>
    <property type="match status" value="1"/>
</dbReference>
<dbReference type="InterPro" id="IPR019786">
    <property type="entry name" value="Zinc_finger_PHD-type_CS"/>
</dbReference>
<dbReference type="Pfam" id="PF01388">
    <property type="entry name" value="ARID"/>
    <property type="match status" value="1"/>
</dbReference>
<dbReference type="Pfam" id="PF02373">
    <property type="entry name" value="JmjC"/>
    <property type="match status" value="1"/>
</dbReference>
<dbReference type="Gene3D" id="1.10.150.60">
    <property type="entry name" value="ARID DNA-binding domain"/>
    <property type="match status" value="1"/>
</dbReference>
<dbReference type="STRING" id="747725.A0A168NTQ8"/>
<evidence type="ECO:0000256" key="4">
    <source>
        <dbReference type="ARBA" id="ARBA00012902"/>
    </source>
</evidence>
<dbReference type="InterPro" id="IPR048615">
    <property type="entry name" value="KDM5_C-hel"/>
</dbReference>
<dbReference type="PROSITE" id="PS50016">
    <property type="entry name" value="ZF_PHD_2"/>
    <property type="match status" value="2"/>
</dbReference>
<evidence type="ECO:0000256" key="11">
    <source>
        <dbReference type="ARBA" id="ARBA00023242"/>
    </source>
</evidence>
<feature type="domain" description="PHD-type" evidence="15">
    <location>
        <begin position="236"/>
        <end position="286"/>
    </location>
</feature>
<evidence type="ECO:0000256" key="5">
    <source>
        <dbReference type="ARBA" id="ARBA00022723"/>
    </source>
</evidence>
<evidence type="ECO:0000256" key="13">
    <source>
        <dbReference type="PROSITE-ProRule" id="PRU00146"/>
    </source>
</evidence>
<organism evidence="19 20">
    <name type="scientific">Mucor lusitanicus CBS 277.49</name>
    <dbReference type="NCBI Taxonomy" id="747725"/>
    <lineage>
        <taxon>Eukaryota</taxon>
        <taxon>Fungi</taxon>
        <taxon>Fungi incertae sedis</taxon>
        <taxon>Mucoromycota</taxon>
        <taxon>Mucoromycotina</taxon>
        <taxon>Mucoromycetes</taxon>
        <taxon>Mucorales</taxon>
        <taxon>Mucorineae</taxon>
        <taxon>Mucoraceae</taxon>
        <taxon>Mucor</taxon>
    </lineage>
</organism>
<dbReference type="GO" id="GO:0003677">
    <property type="term" value="F:DNA binding"/>
    <property type="evidence" value="ECO:0007669"/>
    <property type="project" value="InterPro"/>
</dbReference>
<feature type="region of interest" description="Disordered" evidence="14">
    <location>
        <begin position="1173"/>
        <end position="1194"/>
    </location>
</feature>